<sequence>MHRALYNVVVAFLRPKGQSLVGRRRKTEVSTFPHRQSVPCIVHGYLQQVNGRLDLRASSDGRLLTERRGHKRCGFEGGVGGSSGRARASDTLAGRHGSCKTSSAYARPVPPSLVWGQEQALRVKSKH</sequence>
<reference evidence="2" key="1">
    <citation type="submission" date="2021-08" db="EMBL/GenBank/DDBJ databases">
        <title>WGS assembly of Ceratopteris richardii.</title>
        <authorList>
            <person name="Marchant D.B."/>
            <person name="Chen G."/>
            <person name="Jenkins J."/>
            <person name="Shu S."/>
            <person name="Leebens-Mack J."/>
            <person name="Grimwood J."/>
            <person name="Schmutz J."/>
            <person name="Soltis P."/>
            <person name="Soltis D."/>
            <person name="Chen Z.-H."/>
        </authorList>
    </citation>
    <scope>NUCLEOTIDE SEQUENCE</scope>
    <source>
        <strain evidence="2">Whitten #5841</strain>
        <tissue evidence="2">Leaf</tissue>
    </source>
</reference>
<accession>A0A8T2SHY3</accession>
<feature type="region of interest" description="Disordered" evidence="1">
    <location>
        <begin position="75"/>
        <end position="104"/>
    </location>
</feature>
<evidence type="ECO:0000256" key="1">
    <source>
        <dbReference type="SAM" id="MobiDB-lite"/>
    </source>
</evidence>
<dbReference type="AlphaFoldDB" id="A0A8T2SHY3"/>
<keyword evidence="3" id="KW-1185">Reference proteome</keyword>
<name>A0A8T2SHY3_CERRI</name>
<protein>
    <submittedName>
        <fullName evidence="2">Uncharacterized protein</fullName>
    </submittedName>
</protein>
<gene>
    <name evidence="2" type="ORF">KP509_20G068000</name>
</gene>
<proteinExistence type="predicted"/>
<evidence type="ECO:0000313" key="2">
    <source>
        <dbReference type="EMBL" id="KAH7332101.1"/>
    </source>
</evidence>
<dbReference type="Proteomes" id="UP000825935">
    <property type="component" value="Chromosome 20"/>
</dbReference>
<organism evidence="2 3">
    <name type="scientific">Ceratopteris richardii</name>
    <name type="common">Triangle waterfern</name>
    <dbReference type="NCBI Taxonomy" id="49495"/>
    <lineage>
        <taxon>Eukaryota</taxon>
        <taxon>Viridiplantae</taxon>
        <taxon>Streptophyta</taxon>
        <taxon>Embryophyta</taxon>
        <taxon>Tracheophyta</taxon>
        <taxon>Polypodiopsida</taxon>
        <taxon>Polypodiidae</taxon>
        <taxon>Polypodiales</taxon>
        <taxon>Pteridineae</taxon>
        <taxon>Pteridaceae</taxon>
        <taxon>Parkerioideae</taxon>
        <taxon>Ceratopteris</taxon>
    </lineage>
</organism>
<comment type="caution">
    <text evidence="2">The sequence shown here is derived from an EMBL/GenBank/DDBJ whole genome shotgun (WGS) entry which is preliminary data.</text>
</comment>
<dbReference type="EMBL" id="CM035425">
    <property type="protein sequence ID" value="KAH7332101.1"/>
    <property type="molecule type" value="Genomic_DNA"/>
</dbReference>
<evidence type="ECO:0000313" key="3">
    <source>
        <dbReference type="Proteomes" id="UP000825935"/>
    </source>
</evidence>